<dbReference type="Pfam" id="PF00078">
    <property type="entry name" value="RVT_1"/>
    <property type="match status" value="1"/>
</dbReference>
<dbReference type="Gene3D" id="3.10.10.10">
    <property type="entry name" value="HIV Type 1 Reverse Transcriptase, subunit A, domain 1"/>
    <property type="match status" value="1"/>
</dbReference>
<dbReference type="InterPro" id="IPR001584">
    <property type="entry name" value="Integrase_cat-core"/>
</dbReference>
<dbReference type="PROSITE" id="PS50879">
    <property type="entry name" value="RNASE_H_1"/>
    <property type="match status" value="1"/>
</dbReference>
<dbReference type="CDD" id="cd09279">
    <property type="entry name" value="RNase_HI_like"/>
    <property type="match status" value="1"/>
</dbReference>
<dbReference type="InterPro" id="IPR043128">
    <property type="entry name" value="Rev_trsase/Diguanyl_cyclase"/>
</dbReference>
<proteinExistence type="predicted"/>
<dbReference type="Gene3D" id="3.30.70.270">
    <property type="match status" value="2"/>
</dbReference>
<dbReference type="PROSITE" id="PS50994">
    <property type="entry name" value="INTEGRASE"/>
    <property type="match status" value="1"/>
</dbReference>
<dbReference type="Pfam" id="PF13456">
    <property type="entry name" value="RVT_3"/>
    <property type="match status" value="1"/>
</dbReference>
<dbReference type="InterPro" id="IPR043502">
    <property type="entry name" value="DNA/RNA_pol_sf"/>
</dbReference>
<accession>A0A2N9IJQ1</accession>
<evidence type="ECO:0000259" key="1">
    <source>
        <dbReference type="PROSITE" id="PS50879"/>
    </source>
</evidence>
<sequence>MPEIDPDIVQHRIPTLLEVKPIKQKLCHIKPKWMLKIKEEVVKQLKTGFIKAVSQTDWVANVVPVTKKDRKVRMCVDFRDLNRACPKDDFPLPHIDVLVDNTAGSALMSFMDGFSGYDKILMAPEDMKKTTFVTEWGIYCYTVMPFGLKNIGATYQRMATTLLHDMMHKEVEVIKKYKLILNPNKCTFKVITGKLLGHVVSSRGIEVDPTKIKAILEMPPPKIEKEIRGFLGSLQYISRFIARLTTTCEPIFKLLKKGEPKKWIKDCQKAFEAVKEYLSNPPILAPPKLGRPLNLYLSVIENALGMQKLRHILLAHQVLVVARMGPLKYLFEKPALTRKLSRWLILLAEFDLTYAAKNTIKGMVIVEHCPGHPVGEDDLDDDFLDEDILNVEEKVTWKMYFDGASNQHGYGLGLLLIAPDGVQIPLSAKLNFVATNNVAEYEACIVGLEALLAIDVKEVEIYGDSALVLAQALKIWKTKEEHLKPYQAYLEKIKRRGAPAHEREVCILDDEINDGKPWYYDIRNFVEDRVYPERADRKDRRALRLLAIQYILCGGVLDQRSYKGVHLTCVDRKEAKKLIKEIHQGVCRPHMNKRMLAKKIVRLGLYWVTMEANLWGINIIGKITPKASNGHEFILVAVDYFIKWVEAASLSVLKPKHMARLIESNIICRYGVPHEIISDNDMHFEDEV</sequence>
<dbReference type="CDD" id="cd01647">
    <property type="entry name" value="RT_LTR"/>
    <property type="match status" value="1"/>
</dbReference>
<dbReference type="AlphaFoldDB" id="A0A2N9IJQ1"/>
<evidence type="ECO:0000313" key="3">
    <source>
        <dbReference type="EMBL" id="SPD24688.1"/>
    </source>
</evidence>
<dbReference type="Gene3D" id="3.30.420.10">
    <property type="entry name" value="Ribonuclease H-like superfamily/Ribonuclease H"/>
    <property type="match status" value="2"/>
</dbReference>
<dbReference type="SUPFAM" id="SSF53098">
    <property type="entry name" value="Ribonuclease H-like"/>
    <property type="match status" value="2"/>
</dbReference>
<dbReference type="InterPro" id="IPR012337">
    <property type="entry name" value="RNaseH-like_sf"/>
</dbReference>
<dbReference type="SUPFAM" id="SSF56672">
    <property type="entry name" value="DNA/RNA polymerases"/>
    <property type="match status" value="1"/>
</dbReference>
<dbReference type="InterPro" id="IPR036397">
    <property type="entry name" value="RNaseH_sf"/>
</dbReference>
<name>A0A2N9IJQ1_FAGSY</name>
<dbReference type="FunFam" id="3.30.70.270:FF:000020">
    <property type="entry name" value="Transposon Tf2-6 polyprotein-like Protein"/>
    <property type="match status" value="1"/>
</dbReference>
<feature type="domain" description="Integrase catalytic" evidence="2">
    <location>
        <begin position="607"/>
        <end position="688"/>
    </location>
</feature>
<dbReference type="GO" id="GO:0004523">
    <property type="term" value="F:RNA-DNA hybrid ribonuclease activity"/>
    <property type="evidence" value="ECO:0007669"/>
    <property type="project" value="InterPro"/>
</dbReference>
<feature type="domain" description="RNase H type-1" evidence="1">
    <location>
        <begin position="393"/>
        <end position="544"/>
    </location>
</feature>
<protein>
    <submittedName>
        <fullName evidence="3">Uncharacterized protein</fullName>
    </submittedName>
</protein>
<dbReference type="PANTHER" id="PTHR48475:SF1">
    <property type="entry name" value="RNASE H TYPE-1 DOMAIN-CONTAINING PROTEIN"/>
    <property type="match status" value="1"/>
</dbReference>
<reference evidence="3" key="1">
    <citation type="submission" date="2018-02" db="EMBL/GenBank/DDBJ databases">
        <authorList>
            <person name="Cohen D.B."/>
            <person name="Kent A.D."/>
        </authorList>
    </citation>
    <scope>NUCLEOTIDE SEQUENCE</scope>
</reference>
<dbReference type="InterPro" id="IPR002156">
    <property type="entry name" value="RNaseH_domain"/>
</dbReference>
<dbReference type="GO" id="GO:0015074">
    <property type="term" value="P:DNA integration"/>
    <property type="evidence" value="ECO:0007669"/>
    <property type="project" value="InterPro"/>
</dbReference>
<dbReference type="InterPro" id="IPR000477">
    <property type="entry name" value="RT_dom"/>
</dbReference>
<dbReference type="GO" id="GO:0003676">
    <property type="term" value="F:nucleic acid binding"/>
    <property type="evidence" value="ECO:0007669"/>
    <property type="project" value="InterPro"/>
</dbReference>
<dbReference type="PANTHER" id="PTHR48475">
    <property type="entry name" value="RIBONUCLEASE H"/>
    <property type="match status" value="1"/>
</dbReference>
<evidence type="ECO:0000259" key="2">
    <source>
        <dbReference type="PROSITE" id="PS50994"/>
    </source>
</evidence>
<dbReference type="EMBL" id="OIVN01005979">
    <property type="protein sequence ID" value="SPD24688.1"/>
    <property type="molecule type" value="Genomic_DNA"/>
</dbReference>
<organism evidence="3">
    <name type="scientific">Fagus sylvatica</name>
    <name type="common">Beechnut</name>
    <dbReference type="NCBI Taxonomy" id="28930"/>
    <lineage>
        <taxon>Eukaryota</taxon>
        <taxon>Viridiplantae</taxon>
        <taxon>Streptophyta</taxon>
        <taxon>Embryophyta</taxon>
        <taxon>Tracheophyta</taxon>
        <taxon>Spermatophyta</taxon>
        <taxon>Magnoliopsida</taxon>
        <taxon>eudicotyledons</taxon>
        <taxon>Gunneridae</taxon>
        <taxon>Pentapetalae</taxon>
        <taxon>rosids</taxon>
        <taxon>fabids</taxon>
        <taxon>Fagales</taxon>
        <taxon>Fagaceae</taxon>
        <taxon>Fagus</taxon>
    </lineage>
</organism>
<gene>
    <name evidence="3" type="ORF">FSB_LOCUS52570</name>
</gene>